<dbReference type="PATRIC" id="fig|888050.3.peg.606"/>
<dbReference type="STRING" id="888050.HMPREF9004_0636"/>
<feature type="domain" description="CRISPR-associated protein Cas6 C-terminal" evidence="1">
    <location>
        <begin position="116"/>
        <end position="240"/>
    </location>
</feature>
<dbReference type="HOGENOM" id="CLU_1096794_0_0_11"/>
<dbReference type="AlphaFoldDB" id="N6X591"/>
<reference evidence="2 3" key="1">
    <citation type="submission" date="2013-03" db="EMBL/GenBank/DDBJ databases">
        <title>Reference genome for the Human Microbiome Project.</title>
        <authorList>
            <person name="Aqrawi P."/>
            <person name="Ayvaz T."/>
            <person name="Bess C."/>
            <person name="Blankenburg K."/>
            <person name="Coyle M."/>
            <person name="Deng J."/>
            <person name="Forbes L."/>
            <person name="Fowler G."/>
            <person name="Francisco L."/>
            <person name="Fu Q."/>
            <person name="Gibbs R."/>
            <person name="Gross S."/>
            <person name="Gubbala S."/>
            <person name="Hale W."/>
            <person name="Hemphill L."/>
            <person name="Highlander S."/>
            <person name="Hirani K."/>
            <person name="Jackson L."/>
            <person name="Jakkamsetti A."/>
            <person name="Javaid M."/>
            <person name="Jayaseelan J.C."/>
            <person name="Jiang H."/>
            <person name="Joshi V."/>
            <person name="Korchina V."/>
            <person name="Kovar C."/>
            <person name="Lara F."/>
            <person name="Lee S."/>
            <person name="Liu Y."/>
            <person name="Mata R."/>
            <person name="Mathew T."/>
            <person name="Munidasa M."/>
            <person name="Muzny D."/>
            <person name="Nazareth L."/>
            <person name="Ngo R."/>
            <person name="Nguyen L."/>
            <person name="Nguyen N."/>
            <person name="Okwuonu G."/>
            <person name="Ongeri F."/>
            <person name="Palculict T."/>
            <person name="Patil S."/>
            <person name="Petrosino J."/>
            <person name="Pham C."/>
            <person name="Pham P."/>
            <person name="Pu L.-L."/>
            <person name="Qin X."/>
            <person name="Qu J."/>
            <person name="Reid J."/>
            <person name="Ross M."/>
            <person name="Ruth R."/>
            <person name="Saada N."/>
            <person name="San Lucas F."/>
            <person name="Santibanez J."/>
            <person name="Shang Y."/>
            <person name="Simmons D."/>
            <person name="Song X.-Z."/>
            <person name="Tang L.-Y."/>
            <person name="Thornton R."/>
            <person name="Warren J."/>
            <person name="Weissenberger G."/>
            <person name="Wilczek-Boney K."/>
            <person name="Worley K."/>
            <person name="Youmans B."/>
            <person name="Zhang J."/>
            <person name="Zhang L."/>
            <person name="Zhao Z."/>
            <person name="Zhou C."/>
            <person name="Zhu D."/>
            <person name="Zhu Y."/>
        </authorList>
    </citation>
    <scope>NUCLEOTIDE SEQUENCE [LARGE SCALE GENOMIC DNA]</scope>
    <source>
        <strain evidence="2 3">F0333</strain>
    </source>
</reference>
<keyword evidence="3" id="KW-1185">Reference proteome</keyword>
<evidence type="ECO:0000313" key="3">
    <source>
        <dbReference type="Proteomes" id="UP000013015"/>
    </source>
</evidence>
<evidence type="ECO:0000313" key="2">
    <source>
        <dbReference type="EMBL" id="ENO18587.1"/>
    </source>
</evidence>
<dbReference type="InterPro" id="IPR019267">
    <property type="entry name" value="CRISPR-assoc_Cas6_C"/>
</dbReference>
<dbReference type="Pfam" id="PF10040">
    <property type="entry name" value="CRISPR_Cas6"/>
    <property type="match status" value="1"/>
</dbReference>
<accession>N6X591</accession>
<sequence>MHAAVSSVFDLPEGLSAARAASLPVFAHRPPHESAGPKPYCLGELSYADGLFGMEIRFLDDRLVDTLDAWLAWGGVLRIGSGGEDTVLLAAVDGQVIEHQSWEELAECTEDTTWEIHLVTPTVFSSRGQHVWGVSPASLATSLQERWWHTHRASAPGRVDREAMARVLTTYDETRQVPVSLGMPRSDRRGRLASRTIIACEGRMRVSGPAASPLTRVFSQLMALSRFTNVGSHANFGMGVIDSIAVDPGVQPD</sequence>
<protein>
    <submittedName>
        <fullName evidence="2">Universal stress protein</fullName>
    </submittedName>
</protein>
<dbReference type="EMBL" id="AQHZ01000010">
    <property type="protein sequence ID" value="ENO18587.1"/>
    <property type="molecule type" value="Genomic_DNA"/>
</dbReference>
<comment type="caution">
    <text evidence="2">The sequence shown here is derived from an EMBL/GenBank/DDBJ whole genome shotgun (WGS) entry which is preliminary data.</text>
</comment>
<organism evidence="2 3">
    <name type="scientific">Schaalia cardiffensis F0333</name>
    <dbReference type="NCBI Taxonomy" id="888050"/>
    <lineage>
        <taxon>Bacteria</taxon>
        <taxon>Bacillati</taxon>
        <taxon>Actinomycetota</taxon>
        <taxon>Actinomycetes</taxon>
        <taxon>Actinomycetales</taxon>
        <taxon>Actinomycetaceae</taxon>
        <taxon>Schaalia</taxon>
    </lineage>
</organism>
<evidence type="ECO:0000259" key="1">
    <source>
        <dbReference type="Pfam" id="PF10040"/>
    </source>
</evidence>
<dbReference type="Gene3D" id="3.30.70.1900">
    <property type="match status" value="1"/>
</dbReference>
<proteinExistence type="predicted"/>
<dbReference type="eggNOG" id="COG5551">
    <property type="taxonomic scope" value="Bacteria"/>
</dbReference>
<dbReference type="Proteomes" id="UP000013015">
    <property type="component" value="Unassembled WGS sequence"/>
</dbReference>
<name>N6X591_9ACTO</name>
<gene>
    <name evidence="2" type="ORF">HMPREF9004_0636</name>
</gene>